<feature type="signal peptide" evidence="1">
    <location>
        <begin position="1"/>
        <end position="33"/>
    </location>
</feature>
<keyword evidence="3" id="KW-1185">Reference proteome</keyword>
<dbReference type="PRINTS" id="PR00313">
    <property type="entry name" value="CABNDNGRPT"/>
</dbReference>
<evidence type="ECO:0000313" key="2">
    <source>
        <dbReference type="EMBL" id="GGU63212.1"/>
    </source>
</evidence>
<dbReference type="Gene3D" id="2.160.20.160">
    <property type="match status" value="1"/>
</dbReference>
<comment type="caution">
    <text evidence="2">The sequence shown here is derived from an EMBL/GenBank/DDBJ whole genome shotgun (WGS) entry which is preliminary data.</text>
</comment>
<organism evidence="2 3">
    <name type="scientific">Streptomyces lavendofoliae</name>
    <dbReference type="NCBI Taxonomy" id="67314"/>
    <lineage>
        <taxon>Bacteria</taxon>
        <taxon>Bacillati</taxon>
        <taxon>Actinomycetota</taxon>
        <taxon>Actinomycetes</taxon>
        <taxon>Kitasatosporales</taxon>
        <taxon>Streptomycetaceae</taxon>
        <taxon>Streptomyces</taxon>
    </lineage>
</organism>
<dbReference type="RefSeq" id="WP_189554413.1">
    <property type="nucleotide sequence ID" value="NZ_BMTP01000021.1"/>
</dbReference>
<reference evidence="2" key="1">
    <citation type="journal article" date="2014" name="Int. J. Syst. Evol. Microbiol.">
        <title>Complete genome sequence of Corynebacterium casei LMG S-19264T (=DSM 44701T), isolated from a smear-ripened cheese.</title>
        <authorList>
            <consortium name="US DOE Joint Genome Institute (JGI-PGF)"/>
            <person name="Walter F."/>
            <person name="Albersmeier A."/>
            <person name="Kalinowski J."/>
            <person name="Ruckert C."/>
        </authorList>
    </citation>
    <scope>NUCLEOTIDE SEQUENCE</scope>
    <source>
        <strain evidence="2">JCM 4391</strain>
    </source>
</reference>
<feature type="chain" id="PRO_5039592637" evidence="1">
    <location>
        <begin position="34"/>
        <end position="268"/>
    </location>
</feature>
<evidence type="ECO:0000313" key="3">
    <source>
        <dbReference type="Proteomes" id="UP000636661"/>
    </source>
</evidence>
<dbReference type="AlphaFoldDB" id="A0A918M801"/>
<dbReference type="Proteomes" id="UP000636661">
    <property type="component" value="Unassembled WGS sequence"/>
</dbReference>
<dbReference type="InterPro" id="IPR011049">
    <property type="entry name" value="Serralysin-like_metalloprot_C"/>
</dbReference>
<protein>
    <submittedName>
        <fullName evidence="2">Uncharacterized protein</fullName>
    </submittedName>
</protein>
<dbReference type="EMBL" id="BMTP01000021">
    <property type="protein sequence ID" value="GGU63212.1"/>
    <property type="molecule type" value="Genomic_DNA"/>
</dbReference>
<dbReference type="SUPFAM" id="SSF51120">
    <property type="entry name" value="beta-Roll"/>
    <property type="match status" value="1"/>
</dbReference>
<accession>A0A918M801</accession>
<reference evidence="2" key="2">
    <citation type="submission" date="2020-09" db="EMBL/GenBank/DDBJ databases">
        <authorList>
            <person name="Sun Q."/>
            <person name="Ohkuma M."/>
        </authorList>
    </citation>
    <scope>NUCLEOTIDE SEQUENCE</scope>
    <source>
        <strain evidence="2">JCM 4391</strain>
    </source>
</reference>
<sequence>MLKTFRKNRTAASGLVATSLVVTSLTAITGSTAAAERNALPSHQCTVNGVSAPPGDMVRGTARNDTIECENDINNVTVWGAGGNDNIRVKGLIIDSQVLGGDGRDTIQTSHLLPRNGSATVRGNAGDDTLIVATVRGTSDQGAAVYGDMGDDRITVGSVHGTPGEHERGGGQVFGNDGYDRITSGTIDFGGRVVGGSEDDLIEAKAVGPEAGGTIQGGPGEDIVRGTGNTVLSAGPGWGVVDGGLGTDDCKAAHAAPERARSTIANCP</sequence>
<gene>
    <name evidence="2" type="ORF">GCM10010274_59910</name>
</gene>
<proteinExistence type="predicted"/>
<name>A0A918M801_9ACTN</name>
<keyword evidence="1" id="KW-0732">Signal</keyword>
<evidence type="ECO:0000256" key="1">
    <source>
        <dbReference type="SAM" id="SignalP"/>
    </source>
</evidence>